<dbReference type="EMBL" id="JAROCG010000001">
    <property type="protein sequence ID" value="MDN4609435.1"/>
    <property type="molecule type" value="Genomic_DNA"/>
</dbReference>
<name>A0ABT8JWB2_9MICC</name>
<feature type="region of interest" description="Disordered" evidence="1">
    <location>
        <begin position="254"/>
        <end position="283"/>
    </location>
</feature>
<keyword evidence="5" id="KW-1185">Reference proteome</keyword>
<proteinExistence type="predicted"/>
<accession>A0ABT8JWB2</accession>
<dbReference type="Proteomes" id="UP001174209">
    <property type="component" value="Unassembled WGS sequence"/>
</dbReference>
<evidence type="ECO:0000313" key="4">
    <source>
        <dbReference type="EMBL" id="MDN4609435.1"/>
    </source>
</evidence>
<evidence type="ECO:0000256" key="2">
    <source>
        <dbReference type="SAM" id="Phobius"/>
    </source>
</evidence>
<feature type="region of interest" description="Disordered" evidence="1">
    <location>
        <begin position="1"/>
        <end position="21"/>
    </location>
</feature>
<dbReference type="InterPro" id="IPR025510">
    <property type="entry name" value="DUF4397"/>
</dbReference>
<evidence type="ECO:0000313" key="5">
    <source>
        <dbReference type="Proteomes" id="UP001174209"/>
    </source>
</evidence>
<evidence type="ECO:0000259" key="3">
    <source>
        <dbReference type="Pfam" id="PF14344"/>
    </source>
</evidence>
<keyword evidence="2" id="KW-0472">Membrane</keyword>
<keyword evidence="2" id="KW-1133">Transmembrane helix</keyword>
<dbReference type="RefSeq" id="WP_301224126.1">
    <property type="nucleotide sequence ID" value="NZ_JAROCG010000001.1"/>
</dbReference>
<feature type="transmembrane region" description="Helical" evidence="2">
    <location>
        <begin position="294"/>
        <end position="319"/>
    </location>
</feature>
<keyword evidence="2" id="KW-0812">Transmembrane</keyword>
<dbReference type="Pfam" id="PF14344">
    <property type="entry name" value="DUF4397"/>
    <property type="match status" value="1"/>
</dbReference>
<organism evidence="4 5">
    <name type="scientific">Arthrobacter burdickii</name>
    <dbReference type="NCBI Taxonomy" id="3035920"/>
    <lineage>
        <taxon>Bacteria</taxon>
        <taxon>Bacillati</taxon>
        <taxon>Actinomycetota</taxon>
        <taxon>Actinomycetes</taxon>
        <taxon>Micrococcales</taxon>
        <taxon>Micrococcaceae</taxon>
        <taxon>Arthrobacter</taxon>
    </lineage>
</organism>
<feature type="transmembrane region" description="Helical" evidence="2">
    <location>
        <begin position="25"/>
        <end position="45"/>
    </location>
</feature>
<protein>
    <submittedName>
        <fullName evidence="4">DUF4397 domain-containing protein</fullName>
    </submittedName>
</protein>
<feature type="domain" description="DUF4397" evidence="3">
    <location>
        <begin position="63"/>
        <end position="182"/>
    </location>
</feature>
<reference evidence="4" key="1">
    <citation type="submission" date="2023-06" db="EMBL/GenBank/DDBJ databases">
        <title>MT1 and MT2 Draft Genomes of Novel Species.</title>
        <authorList>
            <person name="Venkateswaran K."/>
        </authorList>
    </citation>
    <scope>NUCLEOTIDE SEQUENCE</scope>
    <source>
        <strain evidence="4">IIF3SC-B10</strain>
    </source>
</reference>
<sequence length="327" mass="33047">MTASTDSSIGHPGHRARARPGRTPVRAATVLLVTLILGVVVSVVGSGPASAAEEAQTPHGWARVAHLSPDTRSVDVALTAVAGGQILFDLKDVAYGDVSDYLRLPVGAYVVDMTPTGSTENSTPALSQLITVKADQPLTLAVLGTSADLTAKVVSDDLTPPADGQARVRVLQASTVAETVEIQTSMGMTIAAGTKSGEVTGYATVQDGPWDLQLFADARKSQASIDLASGSVNTLLVLDNASGGLTVKVIPDSGSVTDTPVGGTNTGAAPSGSSPFETAPGGSSTIDDVVGTSWPAVLSVVAGVGVILVVALGAPERLLPALGRRRR</sequence>
<evidence type="ECO:0000256" key="1">
    <source>
        <dbReference type="SAM" id="MobiDB-lite"/>
    </source>
</evidence>
<gene>
    <name evidence="4" type="ORF">P5G52_01000</name>
</gene>
<comment type="caution">
    <text evidence="4">The sequence shown here is derived from an EMBL/GenBank/DDBJ whole genome shotgun (WGS) entry which is preliminary data.</text>
</comment>